<organism evidence="1">
    <name type="scientific">Rhizophora mucronata</name>
    <name type="common">Asiatic mangrove</name>
    <dbReference type="NCBI Taxonomy" id="61149"/>
    <lineage>
        <taxon>Eukaryota</taxon>
        <taxon>Viridiplantae</taxon>
        <taxon>Streptophyta</taxon>
        <taxon>Embryophyta</taxon>
        <taxon>Tracheophyta</taxon>
        <taxon>Spermatophyta</taxon>
        <taxon>Magnoliopsida</taxon>
        <taxon>eudicotyledons</taxon>
        <taxon>Gunneridae</taxon>
        <taxon>Pentapetalae</taxon>
        <taxon>rosids</taxon>
        <taxon>fabids</taxon>
        <taxon>Malpighiales</taxon>
        <taxon>Rhizophoraceae</taxon>
        <taxon>Rhizophora</taxon>
    </lineage>
</organism>
<sequence>MVLRNFPKQTWQSNRFG</sequence>
<reference evidence="1" key="1">
    <citation type="submission" date="2018-02" db="EMBL/GenBank/DDBJ databases">
        <title>Rhizophora mucronata_Transcriptome.</title>
        <authorList>
            <person name="Meera S.P."/>
            <person name="Sreeshan A."/>
            <person name="Augustine A."/>
        </authorList>
    </citation>
    <scope>NUCLEOTIDE SEQUENCE</scope>
    <source>
        <tissue evidence="1">Leaf</tissue>
    </source>
</reference>
<dbReference type="AlphaFoldDB" id="A0A2P2PDP3"/>
<accession>A0A2P2PDP3</accession>
<evidence type="ECO:0000313" key="1">
    <source>
        <dbReference type="EMBL" id="MBX52840.1"/>
    </source>
</evidence>
<dbReference type="EMBL" id="GGEC01072356">
    <property type="protein sequence ID" value="MBX52840.1"/>
    <property type="molecule type" value="Transcribed_RNA"/>
</dbReference>
<proteinExistence type="predicted"/>
<protein>
    <submittedName>
        <fullName evidence="1">Uncharacterized protein</fullName>
    </submittedName>
</protein>
<name>A0A2P2PDP3_RHIMU</name>